<protein>
    <submittedName>
        <fullName evidence="1">Uncharacterized protein</fullName>
    </submittedName>
</protein>
<comment type="caution">
    <text evidence="1">The sequence shown here is derived from an EMBL/GenBank/DDBJ whole genome shotgun (WGS) entry which is preliminary data.</text>
</comment>
<dbReference type="PANTHER" id="PTHR47526:SF3">
    <property type="entry name" value="PHD-TYPE DOMAIN-CONTAINING PROTEIN"/>
    <property type="match status" value="1"/>
</dbReference>
<evidence type="ECO:0000313" key="2">
    <source>
        <dbReference type="Proteomes" id="UP000821837"/>
    </source>
</evidence>
<reference evidence="1" key="1">
    <citation type="journal article" date="2020" name="Cell">
        <title>Large-Scale Comparative Analyses of Tick Genomes Elucidate Their Genetic Diversity and Vector Capacities.</title>
        <authorList>
            <consortium name="Tick Genome and Microbiome Consortium (TIGMIC)"/>
            <person name="Jia N."/>
            <person name="Wang J."/>
            <person name="Shi W."/>
            <person name="Du L."/>
            <person name="Sun Y."/>
            <person name="Zhan W."/>
            <person name="Jiang J.F."/>
            <person name="Wang Q."/>
            <person name="Zhang B."/>
            <person name="Ji P."/>
            <person name="Bell-Sakyi L."/>
            <person name="Cui X.M."/>
            <person name="Yuan T.T."/>
            <person name="Jiang B.G."/>
            <person name="Yang W.F."/>
            <person name="Lam T.T."/>
            <person name="Chang Q.C."/>
            <person name="Ding S.J."/>
            <person name="Wang X.J."/>
            <person name="Zhu J.G."/>
            <person name="Ruan X.D."/>
            <person name="Zhao L."/>
            <person name="Wei J.T."/>
            <person name="Ye R.Z."/>
            <person name="Que T.C."/>
            <person name="Du C.H."/>
            <person name="Zhou Y.H."/>
            <person name="Cheng J.X."/>
            <person name="Dai P.F."/>
            <person name="Guo W.B."/>
            <person name="Han X.H."/>
            <person name="Huang E.J."/>
            <person name="Li L.F."/>
            <person name="Wei W."/>
            <person name="Gao Y.C."/>
            <person name="Liu J.Z."/>
            <person name="Shao H.Z."/>
            <person name="Wang X."/>
            <person name="Wang C.C."/>
            <person name="Yang T.C."/>
            <person name="Huo Q.B."/>
            <person name="Li W."/>
            <person name="Chen H.Y."/>
            <person name="Chen S.E."/>
            <person name="Zhou L.G."/>
            <person name="Ni X.B."/>
            <person name="Tian J.H."/>
            <person name="Sheng Y."/>
            <person name="Liu T."/>
            <person name="Pan Y.S."/>
            <person name="Xia L.Y."/>
            <person name="Li J."/>
            <person name="Zhao F."/>
            <person name="Cao W.C."/>
        </authorList>
    </citation>
    <scope>NUCLEOTIDE SEQUENCE</scope>
    <source>
        <strain evidence="1">Rsan-2018</strain>
    </source>
</reference>
<dbReference type="EMBL" id="JABSTV010001247">
    <property type="protein sequence ID" value="KAH7972255.1"/>
    <property type="molecule type" value="Genomic_DNA"/>
</dbReference>
<gene>
    <name evidence="1" type="ORF">HPB52_009983</name>
</gene>
<keyword evidence="2" id="KW-1185">Reference proteome</keyword>
<dbReference type="Proteomes" id="UP000821837">
    <property type="component" value="Chromosome 11"/>
</dbReference>
<organism evidence="1 2">
    <name type="scientific">Rhipicephalus sanguineus</name>
    <name type="common">Brown dog tick</name>
    <name type="synonym">Ixodes sanguineus</name>
    <dbReference type="NCBI Taxonomy" id="34632"/>
    <lineage>
        <taxon>Eukaryota</taxon>
        <taxon>Metazoa</taxon>
        <taxon>Ecdysozoa</taxon>
        <taxon>Arthropoda</taxon>
        <taxon>Chelicerata</taxon>
        <taxon>Arachnida</taxon>
        <taxon>Acari</taxon>
        <taxon>Parasitiformes</taxon>
        <taxon>Ixodida</taxon>
        <taxon>Ixodoidea</taxon>
        <taxon>Ixodidae</taxon>
        <taxon>Rhipicephalinae</taxon>
        <taxon>Rhipicephalus</taxon>
        <taxon>Rhipicephalus</taxon>
    </lineage>
</organism>
<dbReference type="PANTHER" id="PTHR47526">
    <property type="entry name" value="ATP-DEPENDENT DNA HELICASE"/>
    <property type="match status" value="1"/>
</dbReference>
<dbReference type="AlphaFoldDB" id="A0A9D4T5I5"/>
<name>A0A9D4T5I5_RHISA</name>
<reference evidence="1" key="2">
    <citation type="submission" date="2021-09" db="EMBL/GenBank/DDBJ databases">
        <authorList>
            <person name="Jia N."/>
            <person name="Wang J."/>
            <person name="Shi W."/>
            <person name="Du L."/>
            <person name="Sun Y."/>
            <person name="Zhan W."/>
            <person name="Jiang J."/>
            <person name="Wang Q."/>
            <person name="Zhang B."/>
            <person name="Ji P."/>
            <person name="Sakyi L.B."/>
            <person name="Cui X."/>
            <person name="Yuan T."/>
            <person name="Jiang B."/>
            <person name="Yang W."/>
            <person name="Lam T.T.-Y."/>
            <person name="Chang Q."/>
            <person name="Ding S."/>
            <person name="Wang X."/>
            <person name="Zhu J."/>
            <person name="Ruan X."/>
            <person name="Zhao L."/>
            <person name="Wei J."/>
            <person name="Que T."/>
            <person name="Du C."/>
            <person name="Cheng J."/>
            <person name="Dai P."/>
            <person name="Han X."/>
            <person name="Huang E."/>
            <person name="Gao Y."/>
            <person name="Liu J."/>
            <person name="Shao H."/>
            <person name="Ye R."/>
            <person name="Li L."/>
            <person name="Wei W."/>
            <person name="Wang X."/>
            <person name="Wang C."/>
            <person name="Huo Q."/>
            <person name="Li W."/>
            <person name="Guo W."/>
            <person name="Chen H."/>
            <person name="Chen S."/>
            <person name="Zhou L."/>
            <person name="Zhou L."/>
            <person name="Ni X."/>
            <person name="Tian J."/>
            <person name="Zhou Y."/>
            <person name="Sheng Y."/>
            <person name="Liu T."/>
            <person name="Pan Y."/>
            <person name="Xia L."/>
            <person name="Li J."/>
            <person name="Zhao F."/>
            <person name="Cao W."/>
        </authorList>
    </citation>
    <scope>NUCLEOTIDE SEQUENCE</scope>
    <source>
        <strain evidence="1">Rsan-2018</strain>
        <tissue evidence="1">Larvae</tissue>
    </source>
</reference>
<dbReference type="VEuPathDB" id="VectorBase:RSAN_050974"/>
<sequence>MVLANDSAEVTDVVLLPPPSADDILTDEEEGDRDIAIVNILPNDVAGEVEVHTADADEYVVKATQIENARLMMTCVASVVDNMLLTIQSAQFDSKKCSEYFKQLDAEARQRYRQKLMFEGQELPDPLDADVVRFSFSSGCKNIPPVSAADIFVYLVEGVCFYTKEQFKNFKLSDAYNSFVNGKVKRVSSFKAGKCGEGVVLIVASVEASQTLSKTYQSWCVVRDDGAVASAHCTCIAGTRELSSLLFRLVRRSKRTQTEENTGKPEAVRGRVAAASGDTVVAHPGG</sequence>
<evidence type="ECO:0000313" key="1">
    <source>
        <dbReference type="EMBL" id="KAH7972255.1"/>
    </source>
</evidence>
<proteinExistence type="predicted"/>
<accession>A0A9D4T5I5</accession>